<keyword evidence="2" id="KW-0808">Transferase</keyword>
<reference evidence="9 10" key="1">
    <citation type="journal article" date="2021" name="Sci. Rep.">
        <title>Genome sequencing of the multicellular alga Astrephomene provides insights into convergent evolution of germ-soma differentiation.</title>
        <authorList>
            <person name="Yamashita S."/>
            <person name="Yamamoto K."/>
            <person name="Matsuzaki R."/>
            <person name="Suzuki S."/>
            <person name="Yamaguchi H."/>
            <person name="Hirooka S."/>
            <person name="Minakuchi Y."/>
            <person name="Miyagishima S."/>
            <person name="Kawachi M."/>
            <person name="Toyoda A."/>
            <person name="Nozaki H."/>
        </authorList>
    </citation>
    <scope>NUCLEOTIDE SEQUENCE [LARGE SCALE GENOMIC DNA]</scope>
    <source>
        <strain evidence="9 10">NIES-4017</strain>
    </source>
</reference>
<dbReference type="Gene3D" id="3.30.200.20">
    <property type="entry name" value="Phosphorylase Kinase, domain 1"/>
    <property type="match status" value="1"/>
</dbReference>
<dbReference type="Pfam" id="PF07714">
    <property type="entry name" value="PK_Tyr_Ser-Thr"/>
    <property type="match status" value="1"/>
</dbReference>
<protein>
    <recommendedName>
        <fullName evidence="8">Protein kinase domain-containing protein</fullName>
    </recommendedName>
</protein>
<evidence type="ECO:0000256" key="4">
    <source>
        <dbReference type="ARBA" id="ARBA00022777"/>
    </source>
</evidence>
<dbReference type="Gene3D" id="1.10.510.10">
    <property type="entry name" value="Transferase(Phosphotransferase) domain 1"/>
    <property type="match status" value="1"/>
</dbReference>
<keyword evidence="4" id="KW-0418">Kinase</keyword>
<dbReference type="SUPFAM" id="SSF56112">
    <property type="entry name" value="Protein kinase-like (PK-like)"/>
    <property type="match status" value="1"/>
</dbReference>
<dbReference type="PROSITE" id="PS00107">
    <property type="entry name" value="PROTEIN_KINASE_ATP"/>
    <property type="match status" value="1"/>
</dbReference>
<feature type="binding site" evidence="6">
    <location>
        <position position="196"/>
    </location>
    <ligand>
        <name>ATP</name>
        <dbReference type="ChEBI" id="CHEBI:30616"/>
    </ligand>
</feature>
<dbReference type="GO" id="GO:0004674">
    <property type="term" value="F:protein serine/threonine kinase activity"/>
    <property type="evidence" value="ECO:0007669"/>
    <property type="project" value="UniProtKB-KW"/>
</dbReference>
<dbReference type="EMBL" id="BMAR01000023">
    <property type="protein sequence ID" value="GFR48301.1"/>
    <property type="molecule type" value="Genomic_DNA"/>
</dbReference>
<dbReference type="PANTHER" id="PTHR44329">
    <property type="entry name" value="SERINE/THREONINE-PROTEIN KINASE TNNI3K-RELATED"/>
    <property type="match status" value="1"/>
</dbReference>
<feature type="non-terminal residue" evidence="9">
    <location>
        <position position="519"/>
    </location>
</feature>
<dbReference type="InterPro" id="IPR001245">
    <property type="entry name" value="Ser-Thr/Tyr_kinase_cat_dom"/>
</dbReference>
<sequence>MPLFSCFGGGASKAPPAAPRSVVKAVNQEVAAVSRQTPKQPVEPEVTALVPGGSGALTSSLGKKLSSSFTRSTQEASERAAAPGPGAGSGTSPVPAPEEQLNSSEAVEESMEDGAQPSTEEGKPAQEPPQPVIQPMPGCYTHSLKLTSEQTLCQSNIQLCRPEELVGDIKDLAFIGNGSFAAVFKGLWQGAKVAIKFVVSDSLNSNSVTLRESLLGQLLSHPNVIQTYTTRCALMDDESLHAIHGAACDDARRLSGDSLRFVSGDGFGDPRHKAGGGTISVSNILLQLQVKPGQYVAVVIMEYADRGTLQEAIYKRQVFRESPRWNKRIAARALFRTAREIALGMQHLHSSNVLHGDLKPGNVLLTSARVDRRGFIAKLADFGLSHVAHGPIATNTWGTLRYMAPEHFSGTMSKATDVFAFGMLLWEMVTGKKPYENMTQGEVIQSVSQGLRPQWPPDCFPHLEYLGKRCIAHNPADRPSFGEIVRELEDMEVMLRELLQATRESGSMSTTGGQPNSSS</sequence>
<evidence type="ECO:0000256" key="3">
    <source>
        <dbReference type="ARBA" id="ARBA00022741"/>
    </source>
</evidence>
<evidence type="ECO:0000256" key="1">
    <source>
        <dbReference type="ARBA" id="ARBA00022527"/>
    </source>
</evidence>
<keyword evidence="3 6" id="KW-0547">Nucleotide-binding</keyword>
<proteinExistence type="predicted"/>
<keyword evidence="1" id="KW-0723">Serine/threonine-protein kinase</keyword>
<keyword evidence="10" id="KW-1185">Reference proteome</keyword>
<dbReference type="AlphaFoldDB" id="A0AAD3DYW6"/>
<keyword evidence="5 6" id="KW-0067">ATP-binding</keyword>
<evidence type="ECO:0000313" key="10">
    <source>
        <dbReference type="Proteomes" id="UP001054857"/>
    </source>
</evidence>
<evidence type="ECO:0000256" key="2">
    <source>
        <dbReference type="ARBA" id="ARBA00022679"/>
    </source>
</evidence>
<dbReference type="InterPro" id="IPR000719">
    <property type="entry name" value="Prot_kinase_dom"/>
</dbReference>
<dbReference type="PANTHER" id="PTHR44329:SF214">
    <property type="entry name" value="PROTEIN KINASE DOMAIN-CONTAINING PROTEIN"/>
    <property type="match status" value="1"/>
</dbReference>
<dbReference type="SMART" id="SM00220">
    <property type="entry name" value="S_TKc"/>
    <property type="match status" value="1"/>
</dbReference>
<evidence type="ECO:0000313" key="9">
    <source>
        <dbReference type="EMBL" id="GFR48301.1"/>
    </source>
</evidence>
<dbReference type="Proteomes" id="UP001054857">
    <property type="component" value="Unassembled WGS sequence"/>
</dbReference>
<name>A0AAD3DYW6_9CHLO</name>
<evidence type="ECO:0000256" key="7">
    <source>
        <dbReference type="SAM" id="MobiDB-lite"/>
    </source>
</evidence>
<feature type="region of interest" description="Disordered" evidence="7">
    <location>
        <begin position="1"/>
        <end position="20"/>
    </location>
</feature>
<dbReference type="PROSITE" id="PS00108">
    <property type="entry name" value="PROTEIN_KINASE_ST"/>
    <property type="match status" value="1"/>
</dbReference>
<dbReference type="InterPro" id="IPR008271">
    <property type="entry name" value="Ser/Thr_kinase_AS"/>
</dbReference>
<dbReference type="PROSITE" id="PS50011">
    <property type="entry name" value="PROTEIN_KINASE_DOM"/>
    <property type="match status" value="1"/>
</dbReference>
<comment type="caution">
    <text evidence="9">The sequence shown here is derived from an EMBL/GenBank/DDBJ whole genome shotgun (WGS) entry which is preliminary data.</text>
</comment>
<dbReference type="GO" id="GO:0005524">
    <property type="term" value="F:ATP binding"/>
    <property type="evidence" value="ECO:0007669"/>
    <property type="project" value="UniProtKB-UniRule"/>
</dbReference>
<evidence type="ECO:0000259" key="8">
    <source>
        <dbReference type="PROSITE" id="PS50011"/>
    </source>
</evidence>
<organism evidence="9 10">
    <name type="scientific">Astrephomene gubernaculifera</name>
    <dbReference type="NCBI Taxonomy" id="47775"/>
    <lineage>
        <taxon>Eukaryota</taxon>
        <taxon>Viridiplantae</taxon>
        <taxon>Chlorophyta</taxon>
        <taxon>core chlorophytes</taxon>
        <taxon>Chlorophyceae</taxon>
        <taxon>CS clade</taxon>
        <taxon>Chlamydomonadales</taxon>
        <taxon>Astrephomenaceae</taxon>
        <taxon>Astrephomene</taxon>
    </lineage>
</organism>
<dbReference type="InterPro" id="IPR017441">
    <property type="entry name" value="Protein_kinase_ATP_BS"/>
</dbReference>
<feature type="region of interest" description="Disordered" evidence="7">
    <location>
        <begin position="33"/>
        <end position="137"/>
    </location>
</feature>
<evidence type="ECO:0000256" key="6">
    <source>
        <dbReference type="PROSITE-ProRule" id="PRU10141"/>
    </source>
</evidence>
<accession>A0AAD3DYW6</accession>
<dbReference type="InterPro" id="IPR051681">
    <property type="entry name" value="Ser/Thr_Kinases-Pseudokinases"/>
</dbReference>
<dbReference type="InterPro" id="IPR011009">
    <property type="entry name" value="Kinase-like_dom_sf"/>
</dbReference>
<feature type="domain" description="Protein kinase" evidence="8">
    <location>
        <begin position="169"/>
        <end position="494"/>
    </location>
</feature>
<feature type="compositionally biased region" description="Low complexity" evidence="7">
    <location>
        <begin position="56"/>
        <end position="68"/>
    </location>
</feature>
<gene>
    <name evidence="9" type="ORF">Agub_g10181</name>
</gene>
<evidence type="ECO:0000256" key="5">
    <source>
        <dbReference type="ARBA" id="ARBA00022840"/>
    </source>
</evidence>